<dbReference type="InterPro" id="IPR010920">
    <property type="entry name" value="LSM_dom_sf"/>
</dbReference>
<accession>A0ABD3QJA3</accession>
<evidence type="ECO:0000256" key="10">
    <source>
        <dbReference type="ARBA" id="ARBA00041355"/>
    </source>
</evidence>
<comment type="subcellular location">
    <subcellularLocation>
        <location evidence="2">Cytoplasm</location>
    </subcellularLocation>
    <subcellularLocation>
        <location evidence="1">Nucleus</location>
    </subcellularLocation>
</comment>
<evidence type="ECO:0000256" key="2">
    <source>
        <dbReference type="ARBA" id="ARBA00004496"/>
    </source>
</evidence>
<keyword evidence="9" id="KW-0687">Ribonucleoprotein</keyword>
<evidence type="ECO:0000256" key="7">
    <source>
        <dbReference type="ARBA" id="ARBA00023187"/>
    </source>
</evidence>
<keyword evidence="13" id="KW-1185">Reference proteome</keyword>
<dbReference type="GO" id="GO:0005634">
    <property type="term" value="C:nucleus"/>
    <property type="evidence" value="ECO:0007669"/>
    <property type="project" value="UniProtKB-SubCell"/>
</dbReference>
<keyword evidence="4" id="KW-0963">Cytoplasm</keyword>
<dbReference type="GO" id="GO:0008380">
    <property type="term" value="P:RNA splicing"/>
    <property type="evidence" value="ECO:0007669"/>
    <property type="project" value="UniProtKB-KW"/>
</dbReference>
<comment type="caution">
    <text evidence="12">The sequence shown here is derived from an EMBL/GenBank/DDBJ whole genome shotgun (WGS) entry which is preliminary data.</text>
</comment>
<evidence type="ECO:0000256" key="5">
    <source>
        <dbReference type="ARBA" id="ARBA00022664"/>
    </source>
</evidence>
<dbReference type="GO" id="GO:0003723">
    <property type="term" value="F:RNA binding"/>
    <property type="evidence" value="ECO:0007669"/>
    <property type="project" value="UniProtKB-KW"/>
</dbReference>
<keyword evidence="5" id="KW-0507">mRNA processing</keyword>
<dbReference type="FunFam" id="2.30.30.100:FF:000079">
    <property type="entry name" value="Sm B"/>
    <property type="match status" value="1"/>
</dbReference>
<sequence>MSLIISLKMPSGKGSKLLRYIEHRLRVSLTDNRTIVGTFLAFDKHLNLVLVDTEEFRTLRSKKGGGSANVIEERMEKRSLGLIILRGENVVSIAVEGPPPPSGGRVVAGGPGVVKGVGRGAPPSTTAVGGAPMGMGAPMGLGAGPVHGVGGMAPPPMGGPPPGMGMPPPGMGRGF</sequence>
<evidence type="ECO:0000256" key="4">
    <source>
        <dbReference type="ARBA" id="ARBA00022490"/>
    </source>
</evidence>
<dbReference type="Gene3D" id="2.30.30.100">
    <property type="match status" value="1"/>
</dbReference>
<protein>
    <recommendedName>
        <fullName evidence="10">Sm protein B</fullName>
    </recommendedName>
</protein>
<feature type="domain" description="Sm" evidence="11">
    <location>
        <begin position="12"/>
        <end position="99"/>
    </location>
</feature>
<dbReference type="EMBL" id="JABMIG020000032">
    <property type="protein sequence ID" value="KAL3800457.1"/>
    <property type="molecule type" value="Genomic_DNA"/>
</dbReference>
<dbReference type="PANTHER" id="PTHR10701:SF0">
    <property type="entry name" value="SMALL NUCLEAR RIBONUCLEOPROTEIN-ASSOCIATED PROTEIN B"/>
    <property type="match status" value="1"/>
</dbReference>
<dbReference type="InterPro" id="IPR001163">
    <property type="entry name" value="Sm_dom_euk/arc"/>
</dbReference>
<evidence type="ECO:0000256" key="3">
    <source>
        <dbReference type="ARBA" id="ARBA00009123"/>
    </source>
</evidence>
<proteinExistence type="inferred from homology"/>
<gene>
    <name evidence="12" type="ORF">HJC23_011694</name>
</gene>
<dbReference type="Proteomes" id="UP001516023">
    <property type="component" value="Unassembled WGS sequence"/>
</dbReference>
<dbReference type="Pfam" id="PF01423">
    <property type="entry name" value="LSM"/>
    <property type="match status" value="1"/>
</dbReference>
<dbReference type="SMART" id="SM00651">
    <property type="entry name" value="Sm"/>
    <property type="match status" value="1"/>
</dbReference>
<comment type="similarity">
    <text evidence="3">Belongs to the snRNP SmB/SmN family.</text>
</comment>
<evidence type="ECO:0000259" key="11">
    <source>
        <dbReference type="PROSITE" id="PS52002"/>
    </source>
</evidence>
<evidence type="ECO:0000256" key="8">
    <source>
        <dbReference type="ARBA" id="ARBA00023242"/>
    </source>
</evidence>
<organism evidence="12 13">
    <name type="scientific">Cyclotella cryptica</name>
    <dbReference type="NCBI Taxonomy" id="29204"/>
    <lineage>
        <taxon>Eukaryota</taxon>
        <taxon>Sar</taxon>
        <taxon>Stramenopiles</taxon>
        <taxon>Ochrophyta</taxon>
        <taxon>Bacillariophyta</taxon>
        <taxon>Coscinodiscophyceae</taxon>
        <taxon>Thalassiosirophycidae</taxon>
        <taxon>Stephanodiscales</taxon>
        <taxon>Stephanodiscaceae</taxon>
        <taxon>Cyclotella</taxon>
    </lineage>
</organism>
<evidence type="ECO:0000313" key="12">
    <source>
        <dbReference type="EMBL" id="KAL3800457.1"/>
    </source>
</evidence>
<evidence type="ECO:0000256" key="9">
    <source>
        <dbReference type="ARBA" id="ARBA00023274"/>
    </source>
</evidence>
<reference evidence="12 13" key="1">
    <citation type="journal article" date="2020" name="G3 (Bethesda)">
        <title>Improved Reference Genome for Cyclotella cryptica CCMP332, a Model for Cell Wall Morphogenesis, Salinity Adaptation, and Lipid Production in Diatoms (Bacillariophyta).</title>
        <authorList>
            <person name="Roberts W.R."/>
            <person name="Downey K.M."/>
            <person name="Ruck E.C."/>
            <person name="Traller J.C."/>
            <person name="Alverson A.J."/>
        </authorList>
    </citation>
    <scope>NUCLEOTIDE SEQUENCE [LARGE SCALE GENOMIC DNA]</scope>
    <source>
        <strain evidence="12 13">CCMP332</strain>
    </source>
</reference>
<dbReference type="GO" id="GO:0006397">
    <property type="term" value="P:mRNA processing"/>
    <property type="evidence" value="ECO:0007669"/>
    <property type="project" value="UniProtKB-KW"/>
</dbReference>
<evidence type="ECO:0000256" key="1">
    <source>
        <dbReference type="ARBA" id="ARBA00004123"/>
    </source>
</evidence>
<name>A0ABD3QJA3_9STRA</name>
<dbReference type="CDD" id="cd01717">
    <property type="entry name" value="Sm_B"/>
    <property type="match status" value="1"/>
</dbReference>
<dbReference type="PROSITE" id="PS52002">
    <property type="entry name" value="SM"/>
    <property type="match status" value="1"/>
</dbReference>
<keyword evidence="8" id="KW-0539">Nucleus</keyword>
<dbReference type="SUPFAM" id="SSF50182">
    <property type="entry name" value="Sm-like ribonucleoproteins"/>
    <property type="match status" value="1"/>
</dbReference>
<keyword evidence="7" id="KW-0508">mRNA splicing</keyword>
<dbReference type="PANTHER" id="PTHR10701">
    <property type="entry name" value="SMALL NUCLEAR RIBONUCLEOPROTEIN-ASSOCIATED PROTEIN B AND N"/>
    <property type="match status" value="1"/>
</dbReference>
<dbReference type="GO" id="GO:1990904">
    <property type="term" value="C:ribonucleoprotein complex"/>
    <property type="evidence" value="ECO:0007669"/>
    <property type="project" value="UniProtKB-KW"/>
</dbReference>
<dbReference type="GO" id="GO:0005737">
    <property type="term" value="C:cytoplasm"/>
    <property type="evidence" value="ECO:0007669"/>
    <property type="project" value="UniProtKB-SubCell"/>
</dbReference>
<keyword evidence="6" id="KW-0694">RNA-binding</keyword>
<dbReference type="InterPro" id="IPR050914">
    <property type="entry name" value="snRNP_SmB/NAA38-like"/>
</dbReference>
<evidence type="ECO:0000256" key="6">
    <source>
        <dbReference type="ARBA" id="ARBA00022884"/>
    </source>
</evidence>
<dbReference type="InterPro" id="IPR047575">
    <property type="entry name" value="Sm"/>
</dbReference>
<dbReference type="AlphaFoldDB" id="A0ABD3QJA3"/>
<evidence type="ECO:0000313" key="13">
    <source>
        <dbReference type="Proteomes" id="UP001516023"/>
    </source>
</evidence>